<dbReference type="PROSITE" id="PS00503">
    <property type="entry name" value="PECTINESTERASE_2"/>
    <property type="match status" value="1"/>
</dbReference>
<reference evidence="12" key="1">
    <citation type="journal article" date="2022" name="Plant J.">
        <title>Strategies of tolerance reflected in two North American maple genomes.</title>
        <authorList>
            <person name="McEvoy S.L."/>
            <person name="Sezen U.U."/>
            <person name="Trouern-Trend A."/>
            <person name="McMahon S.M."/>
            <person name="Schaberg P.G."/>
            <person name="Yang J."/>
            <person name="Wegrzyn J.L."/>
            <person name="Swenson N.G."/>
        </authorList>
    </citation>
    <scope>NUCLEOTIDE SEQUENCE</scope>
    <source>
        <strain evidence="12">91603</strain>
    </source>
</reference>
<dbReference type="GO" id="GO:0045490">
    <property type="term" value="P:pectin catabolic process"/>
    <property type="evidence" value="ECO:0007669"/>
    <property type="project" value="UniProtKB-UniRule"/>
</dbReference>
<evidence type="ECO:0000256" key="1">
    <source>
        <dbReference type="ARBA" id="ARBA00005184"/>
    </source>
</evidence>
<dbReference type="GO" id="GO:0030599">
    <property type="term" value="F:pectinesterase activity"/>
    <property type="evidence" value="ECO:0007669"/>
    <property type="project" value="UniProtKB-UniRule"/>
</dbReference>
<evidence type="ECO:0000313" key="12">
    <source>
        <dbReference type="EMBL" id="KAI9195789.1"/>
    </source>
</evidence>
<comment type="similarity">
    <text evidence="2">Belongs to the pectinesterase family.</text>
</comment>
<evidence type="ECO:0000256" key="7">
    <source>
        <dbReference type="ARBA" id="ARBA00047928"/>
    </source>
</evidence>
<accession>A0AAD5P267</accession>
<sequence>MSVILCLICILFLVGCELGEAKQGKYLIAGNKAVACQIVVDQSGHGTFSSIQSAINSIPSDNQNWVCIFITAGIYREKVKIPYDKPYIILKGEGKRSTQIIWDDHDSIAQSPTFASMADNVVVSHITFVNSYNGPYGNSKNPRVPAVAAMIGGDKTSFHRCRFSGVQDTLWDDQGRHYYSHCTIEGAVDFIFGSGQSIYENCVIHFVGKGIEEGLSGFITAQGRTNPDDANGFVFKRCIVIGTGTTYLGRPWRNYARVFFYKSNLTNVIQPQGWNSWNAAGREHQITFAEHGCYGPGSDTSNRVTWEKKLSTNQVKKLTSIAFIDTEGWLQKQPK</sequence>
<dbReference type="PANTHER" id="PTHR31321">
    <property type="entry name" value="ACYL-COA THIOESTER HYDROLASE YBHC-RELATED"/>
    <property type="match status" value="1"/>
</dbReference>
<dbReference type="Gene3D" id="2.160.20.10">
    <property type="entry name" value="Single-stranded right-handed beta-helix, Pectin lyase-like"/>
    <property type="match status" value="1"/>
</dbReference>
<feature type="signal peptide" evidence="10">
    <location>
        <begin position="1"/>
        <end position="21"/>
    </location>
</feature>
<feature type="chain" id="PRO_5041773590" description="Pectinesterase" evidence="10">
    <location>
        <begin position="22"/>
        <end position="335"/>
    </location>
</feature>
<dbReference type="Proteomes" id="UP001064489">
    <property type="component" value="Chromosome 1"/>
</dbReference>
<comment type="pathway">
    <text evidence="1 10">Glycan metabolism; pectin degradation; 2-dehydro-3-deoxy-D-gluconate from pectin: step 1/5.</text>
</comment>
<gene>
    <name evidence="12" type="ORF">LWI28_018046</name>
</gene>
<dbReference type="AlphaFoldDB" id="A0AAD5P267"/>
<dbReference type="Pfam" id="PF01095">
    <property type="entry name" value="Pectinesterase"/>
    <property type="match status" value="1"/>
</dbReference>
<keyword evidence="10" id="KW-0732">Signal</keyword>
<feature type="active site" evidence="9">
    <location>
        <position position="189"/>
    </location>
</feature>
<evidence type="ECO:0000256" key="10">
    <source>
        <dbReference type="RuleBase" id="RU000589"/>
    </source>
</evidence>
<dbReference type="EMBL" id="JAJSOW010000003">
    <property type="protein sequence ID" value="KAI9195789.1"/>
    <property type="molecule type" value="Genomic_DNA"/>
</dbReference>
<evidence type="ECO:0000313" key="13">
    <source>
        <dbReference type="Proteomes" id="UP001064489"/>
    </source>
</evidence>
<keyword evidence="5 10" id="KW-0063">Aspartyl esterase</keyword>
<evidence type="ECO:0000256" key="2">
    <source>
        <dbReference type="ARBA" id="ARBA00008891"/>
    </source>
</evidence>
<dbReference type="FunFam" id="2.160.20.10:FF:000013">
    <property type="entry name" value="Pectinesterase"/>
    <property type="match status" value="1"/>
</dbReference>
<keyword evidence="4 10" id="KW-0378">Hydrolase</keyword>
<dbReference type="GO" id="GO:0042545">
    <property type="term" value="P:cell wall modification"/>
    <property type="evidence" value="ECO:0007669"/>
    <property type="project" value="UniProtKB-UniRule"/>
</dbReference>
<name>A0AAD5P267_ACENE</name>
<evidence type="ECO:0000256" key="6">
    <source>
        <dbReference type="ARBA" id="ARBA00023180"/>
    </source>
</evidence>
<dbReference type="SUPFAM" id="SSF51126">
    <property type="entry name" value="Pectin lyase-like"/>
    <property type="match status" value="1"/>
</dbReference>
<dbReference type="InterPro" id="IPR011050">
    <property type="entry name" value="Pectin_lyase_fold/virulence"/>
</dbReference>
<organism evidence="12 13">
    <name type="scientific">Acer negundo</name>
    <name type="common">Box elder</name>
    <dbReference type="NCBI Taxonomy" id="4023"/>
    <lineage>
        <taxon>Eukaryota</taxon>
        <taxon>Viridiplantae</taxon>
        <taxon>Streptophyta</taxon>
        <taxon>Embryophyta</taxon>
        <taxon>Tracheophyta</taxon>
        <taxon>Spermatophyta</taxon>
        <taxon>Magnoliopsida</taxon>
        <taxon>eudicotyledons</taxon>
        <taxon>Gunneridae</taxon>
        <taxon>Pentapetalae</taxon>
        <taxon>rosids</taxon>
        <taxon>malvids</taxon>
        <taxon>Sapindales</taxon>
        <taxon>Sapindaceae</taxon>
        <taxon>Hippocastanoideae</taxon>
        <taxon>Acereae</taxon>
        <taxon>Acer</taxon>
    </lineage>
</organism>
<protein>
    <recommendedName>
        <fullName evidence="3 10">Pectinesterase</fullName>
        <ecNumber evidence="3 10">3.1.1.11</ecNumber>
    </recommendedName>
</protein>
<comment type="catalytic activity">
    <reaction evidence="7 10">
        <text>[(1-&gt;4)-alpha-D-galacturonosyl methyl ester](n) + n H2O = [(1-&gt;4)-alpha-D-galacturonosyl](n) + n methanol + n H(+)</text>
        <dbReference type="Rhea" id="RHEA:22380"/>
        <dbReference type="Rhea" id="RHEA-COMP:14570"/>
        <dbReference type="Rhea" id="RHEA-COMP:14573"/>
        <dbReference type="ChEBI" id="CHEBI:15377"/>
        <dbReference type="ChEBI" id="CHEBI:15378"/>
        <dbReference type="ChEBI" id="CHEBI:17790"/>
        <dbReference type="ChEBI" id="CHEBI:140522"/>
        <dbReference type="ChEBI" id="CHEBI:140523"/>
        <dbReference type="EC" id="3.1.1.11"/>
    </reaction>
</comment>
<comment type="caution">
    <text evidence="12">The sequence shown here is derived from an EMBL/GenBank/DDBJ whole genome shotgun (WGS) entry which is preliminary data.</text>
</comment>
<keyword evidence="6" id="KW-0325">Glycoprotein</keyword>
<evidence type="ECO:0000256" key="4">
    <source>
        <dbReference type="ARBA" id="ARBA00022801"/>
    </source>
</evidence>
<feature type="domain" description="Pectinesterase catalytic" evidence="11">
    <location>
        <begin position="38"/>
        <end position="326"/>
    </location>
</feature>
<proteinExistence type="inferred from homology"/>
<comment type="function">
    <text evidence="8">Acts in the modification of cell walls via demethylesterification of cell wall pectin.</text>
</comment>
<dbReference type="PANTHER" id="PTHR31321:SF76">
    <property type="entry name" value="PECTINESTERASE 10-RELATED"/>
    <property type="match status" value="1"/>
</dbReference>
<keyword evidence="13" id="KW-1185">Reference proteome</keyword>
<evidence type="ECO:0000256" key="3">
    <source>
        <dbReference type="ARBA" id="ARBA00013229"/>
    </source>
</evidence>
<reference evidence="12" key="2">
    <citation type="submission" date="2023-02" db="EMBL/GenBank/DDBJ databases">
        <authorList>
            <person name="Swenson N.G."/>
            <person name="Wegrzyn J.L."/>
            <person name="Mcevoy S.L."/>
        </authorList>
    </citation>
    <scope>NUCLEOTIDE SEQUENCE</scope>
    <source>
        <strain evidence="12">91603</strain>
        <tissue evidence="12">Leaf</tissue>
    </source>
</reference>
<evidence type="ECO:0000259" key="11">
    <source>
        <dbReference type="Pfam" id="PF01095"/>
    </source>
</evidence>
<evidence type="ECO:0000256" key="8">
    <source>
        <dbReference type="ARBA" id="ARBA00057335"/>
    </source>
</evidence>
<evidence type="ECO:0000256" key="5">
    <source>
        <dbReference type="ARBA" id="ARBA00023085"/>
    </source>
</evidence>
<dbReference type="InterPro" id="IPR012334">
    <property type="entry name" value="Pectin_lyas_fold"/>
</dbReference>
<dbReference type="EC" id="3.1.1.11" evidence="3 10"/>
<evidence type="ECO:0000256" key="9">
    <source>
        <dbReference type="PROSITE-ProRule" id="PRU10040"/>
    </source>
</evidence>
<dbReference type="InterPro" id="IPR000070">
    <property type="entry name" value="Pectinesterase_cat"/>
</dbReference>
<dbReference type="InterPro" id="IPR033131">
    <property type="entry name" value="Pectinesterase_Asp_AS"/>
</dbReference>